<dbReference type="PANTHER" id="PTHR43266:SF2">
    <property type="entry name" value="MAJOR FACILITATOR SUPERFAMILY (MFS) PROFILE DOMAIN-CONTAINING PROTEIN"/>
    <property type="match status" value="1"/>
</dbReference>
<evidence type="ECO:0000256" key="2">
    <source>
        <dbReference type="ARBA" id="ARBA00022448"/>
    </source>
</evidence>
<dbReference type="SUPFAM" id="SSF103473">
    <property type="entry name" value="MFS general substrate transporter"/>
    <property type="match status" value="1"/>
</dbReference>
<feature type="transmembrane region" description="Helical" evidence="7">
    <location>
        <begin position="66"/>
        <end position="87"/>
    </location>
</feature>
<keyword evidence="4 7" id="KW-0812">Transmembrane</keyword>
<gene>
    <name evidence="8" type="ORF">ACFO0R_22250</name>
</gene>
<accession>A0ABV9A3Y6</accession>
<comment type="caution">
    <text evidence="8">The sequence shown here is derived from an EMBL/GenBank/DDBJ whole genome shotgun (WGS) entry which is preliminary data.</text>
</comment>
<dbReference type="InterPro" id="IPR036259">
    <property type="entry name" value="MFS_trans_sf"/>
</dbReference>
<evidence type="ECO:0000256" key="3">
    <source>
        <dbReference type="ARBA" id="ARBA00022475"/>
    </source>
</evidence>
<evidence type="ECO:0000256" key="5">
    <source>
        <dbReference type="ARBA" id="ARBA00022989"/>
    </source>
</evidence>
<dbReference type="EMBL" id="JBHSEK010000026">
    <property type="protein sequence ID" value="MFC4492341.1"/>
    <property type="molecule type" value="Genomic_DNA"/>
</dbReference>
<keyword evidence="3" id="KW-1003">Cell membrane</keyword>
<evidence type="ECO:0000256" key="4">
    <source>
        <dbReference type="ARBA" id="ARBA00022692"/>
    </source>
</evidence>
<feature type="transmembrane region" description="Helical" evidence="7">
    <location>
        <begin position="409"/>
        <end position="435"/>
    </location>
</feature>
<feature type="transmembrane region" description="Helical" evidence="7">
    <location>
        <begin position="347"/>
        <end position="368"/>
    </location>
</feature>
<dbReference type="InterPro" id="IPR011701">
    <property type="entry name" value="MFS"/>
</dbReference>
<feature type="transmembrane region" description="Helical" evidence="7">
    <location>
        <begin position="271"/>
        <end position="293"/>
    </location>
</feature>
<evidence type="ECO:0000256" key="7">
    <source>
        <dbReference type="SAM" id="Phobius"/>
    </source>
</evidence>
<evidence type="ECO:0000256" key="6">
    <source>
        <dbReference type="ARBA" id="ARBA00023136"/>
    </source>
</evidence>
<dbReference type="PANTHER" id="PTHR43266">
    <property type="entry name" value="MACROLIDE-EFFLUX PROTEIN"/>
    <property type="match status" value="1"/>
</dbReference>
<reference evidence="9" key="1">
    <citation type="journal article" date="2019" name="Int. J. Syst. Evol. Microbiol.">
        <title>The Global Catalogue of Microorganisms (GCM) 10K type strain sequencing project: providing services to taxonomists for standard genome sequencing and annotation.</title>
        <authorList>
            <consortium name="The Broad Institute Genomics Platform"/>
            <consortium name="The Broad Institute Genome Sequencing Center for Infectious Disease"/>
            <person name="Wu L."/>
            <person name="Ma J."/>
        </authorList>
    </citation>
    <scope>NUCLEOTIDE SEQUENCE [LARGE SCALE GENOMIC DNA]</scope>
    <source>
        <strain evidence="9">CGMCC 4.7608</strain>
    </source>
</reference>
<comment type="subcellular location">
    <subcellularLocation>
        <location evidence="1">Cell membrane</location>
        <topology evidence="1">Multi-pass membrane protein</topology>
    </subcellularLocation>
</comment>
<keyword evidence="6 7" id="KW-0472">Membrane</keyword>
<feature type="transmembrane region" description="Helical" evidence="7">
    <location>
        <begin position="380"/>
        <end position="403"/>
    </location>
</feature>
<dbReference type="CDD" id="cd06173">
    <property type="entry name" value="MFS_MefA_like"/>
    <property type="match status" value="1"/>
</dbReference>
<dbReference type="Proteomes" id="UP001595999">
    <property type="component" value="Unassembled WGS sequence"/>
</dbReference>
<sequence length="447" mass="48007">MRFQLIDQIGSHVKAGFSFFATRRFFPLFGTQFLGAFNDNLLKTAIVVLISFHGLSLAGLPPEQLVNLAAGVFILPFFLFSATAGKLSERYDKAVIARWIKLAEIAIMLLAGAGFFLHSAGLLLSALFLMGAHSAFFGPLKYSVLPQYLKENELVGGNGLIEMGTFLAILIGQIGGSMLTTGGPLLITATLLATAVLGYGASRAMPPAQPGAPELKLSFNFLKDSVLLMRDAWRIRDVRCAILGISWFWLMGAVYTTQLPTFTRLHLGGDAGVYTLLLALFSIGIGLGSVVCAKLSQGRLQLGMVLVGSVGMTLFGGDLALSALPHYRGELIGLADFLARAGSWRNMIDVALLGFFGGFFTVPLYTWLQTASPDDFRSQAVAANNIANGFYMVAAAIGSALALKFYDSIAILLLATAALNILATLHLLSAAPVIWRQRMDWLRALRG</sequence>
<dbReference type="Pfam" id="PF07690">
    <property type="entry name" value="MFS_1"/>
    <property type="match status" value="1"/>
</dbReference>
<proteinExistence type="predicted"/>
<keyword evidence="9" id="KW-1185">Reference proteome</keyword>
<feature type="transmembrane region" description="Helical" evidence="7">
    <location>
        <begin position="181"/>
        <end position="201"/>
    </location>
</feature>
<feature type="transmembrane region" description="Helical" evidence="7">
    <location>
        <begin position="238"/>
        <end position="259"/>
    </location>
</feature>
<feature type="transmembrane region" description="Helical" evidence="7">
    <location>
        <begin position="41"/>
        <end position="60"/>
    </location>
</feature>
<protein>
    <submittedName>
        <fullName evidence="8">MFS transporter</fullName>
    </submittedName>
</protein>
<evidence type="ECO:0000313" key="9">
    <source>
        <dbReference type="Proteomes" id="UP001595999"/>
    </source>
</evidence>
<dbReference type="Gene3D" id="1.20.1250.20">
    <property type="entry name" value="MFS general substrate transporter like domains"/>
    <property type="match status" value="1"/>
</dbReference>
<keyword evidence="2" id="KW-0813">Transport</keyword>
<feature type="transmembrane region" description="Helical" evidence="7">
    <location>
        <begin position="305"/>
        <end position="327"/>
    </location>
</feature>
<keyword evidence="5 7" id="KW-1133">Transmembrane helix</keyword>
<name>A0ABV9A3Y6_9NEIS</name>
<evidence type="ECO:0000256" key="1">
    <source>
        <dbReference type="ARBA" id="ARBA00004651"/>
    </source>
</evidence>
<organism evidence="8 9">
    <name type="scientific">Chromobacterium aquaticum</name>
    <dbReference type="NCBI Taxonomy" id="467180"/>
    <lineage>
        <taxon>Bacteria</taxon>
        <taxon>Pseudomonadati</taxon>
        <taxon>Pseudomonadota</taxon>
        <taxon>Betaproteobacteria</taxon>
        <taxon>Neisseriales</taxon>
        <taxon>Chromobacteriaceae</taxon>
        <taxon>Chromobacterium</taxon>
    </lineage>
</organism>
<evidence type="ECO:0000313" key="8">
    <source>
        <dbReference type="EMBL" id="MFC4492341.1"/>
    </source>
</evidence>
<dbReference type="RefSeq" id="WP_156184006.1">
    <property type="nucleotide sequence ID" value="NZ_JAJOHW010000054.1"/>
</dbReference>